<proteinExistence type="predicted"/>
<dbReference type="AlphaFoldDB" id="A0A0F9BTA8"/>
<evidence type="ECO:0000313" key="1">
    <source>
        <dbReference type="EMBL" id="KKK93659.1"/>
    </source>
</evidence>
<protein>
    <recommendedName>
        <fullName evidence="2">Phage protein Gp37/Gp68</fullName>
    </recommendedName>
</protein>
<sequence>MKCPAIVRYVSCEPLLEPISLRSWLPMFSPIPGTLGKGIDQVIVGGESGPGARPMEEEWAIDLLEQCIEARIAFFFKQGSSNNWPSYKDFDSFPADLQVRQYPHDDTVNMTNPQKCRMCGCTGDYCMHCVQRTGIPCHWIEHDLCSACI</sequence>
<name>A0A0F9BTA8_9ZZZZ</name>
<dbReference type="InterPro" id="IPR011101">
    <property type="entry name" value="DUF5131"/>
</dbReference>
<dbReference type="Pfam" id="PF07505">
    <property type="entry name" value="DUF5131"/>
    <property type="match status" value="1"/>
</dbReference>
<organism evidence="1">
    <name type="scientific">marine sediment metagenome</name>
    <dbReference type="NCBI Taxonomy" id="412755"/>
    <lineage>
        <taxon>unclassified sequences</taxon>
        <taxon>metagenomes</taxon>
        <taxon>ecological metagenomes</taxon>
    </lineage>
</organism>
<reference evidence="1" key="1">
    <citation type="journal article" date="2015" name="Nature">
        <title>Complex archaea that bridge the gap between prokaryotes and eukaryotes.</title>
        <authorList>
            <person name="Spang A."/>
            <person name="Saw J.H."/>
            <person name="Jorgensen S.L."/>
            <person name="Zaremba-Niedzwiedzka K."/>
            <person name="Martijn J."/>
            <person name="Lind A.E."/>
            <person name="van Eijk R."/>
            <person name="Schleper C."/>
            <person name="Guy L."/>
            <person name="Ettema T.J."/>
        </authorList>
    </citation>
    <scope>NUCLEOTIDE SEQUENCE</scope>
</reference>
<evidence type="ECO:0008006" key="2">
    <source>
        <dbReference type="Google" id="ProtNLM"/>
    </source>
</evidence>
<accession>A0A0F9BTA8</accession>
<comment type="caution">
    <text evidence="1">The sequence shown here is derived from an EMBL/GenBank/DDBJ whole genome shotgun (WGS) entry which is preliminary data.</text>
</comment>
<dbReference type="EMBL" id="LAZR01047681">
    <property type="protein sequence ID" value="KKK93659.1"/>
    <property type="molecule type" value="Genomic_DNA"/>
</dbReference>
<gene>
    <name evidence="1" type="ORF">LCGC14_2690670</name>
</gene>